<evidence type="ECO:0000313" key="3">
    <source>
        <dbReference type="Proteomes" id="UP000722791"/>
    </source>
</evidence>
<organism evidence="2 3">
    <name type="scientific">Volvox reticuliferus</name>
    <dbReference type="NCBI Taxonomy" id="1737510"/>
    <lineage>
        <taxon>Eukaryota</taxon>
        <taxon>Viridiplantae</taxon>
        <taxon>Chlorophyta</taxon>
        <taxon>core chlorophytes</taxon>
        <taxon>Chlorophyceae</taxon>
        <taxon>CS clade</taxon>
        <taxon>Chlamydomonadales</taxon>
        <taxon>Volvocaceae</taxon>
        <taxon>Volvox</taxon>
    </lineage>
</organism>
<dbReference type="AlphaFoldDB" id="A0A8J4GE60"/>
<feature type="compositionally biased region" description="Low complexity" evidence="1">
    <location>
        <begin position="211"/>
        <end position="228"/>
    </location>
</feature>
<dbReference type="Proteomes" id="UP000722791">
    <property type="component" value="Unassembled WGS sequence"/>
</dbReference>
<evidence type="ECO:0000256" key="1">
    <source>
        <dbReference type="SAM" id="MobiDB-lite"/>
    </source>
</evidence>
<feature type="compositionally biased region" description="Pro residues" evidence="1">
    <location>
        <begin position="187"/>
        <end position="207"/>
    </location>
</feature>
<proteinExistence type="predicted"/>
<feature type="non-terminal residue" evidence="2">
    <location>
        <position position="1"/>
    </location>
</feature>
<dbReference type="EMBL" id="BNCQ01000018">
    <property type="protein sequence ID" value="GIM05442.1"/>
    <property type="molecule type" value="Genomic_DNA"/>
</dbReference>
<gene>
    <name evidence="2" type="ORF">Vretimale_9874</name>
</gene>
<feature type="region of interest" description="Disordered" evidence="1">
    <location>
        <begin position="65"/>
        <end position="84"/>
    </location>
</feature>
<comment type="caution">
    <text evidence="2">The sequence shown here is derived from an EMBL/GenBank/DDBJ whole genome shotgun (WGS) entry which is preliminary data.</text>
</comment>
<name>A0A8J4GE60_9CHLO</name>
<evidence type="ECO:0000313" key="2">
    <source>
        <dbReference type="EMBL" id="GIM05442.1"/>
    </source>
</evidence>
<feature type="region of interest" description="Disordered" evidence="1">
    <location>
        <begin position="158"/>
        <end position="268"/>
    </location>
</feature>
<accession>A0A8J4GE60</accession>
<reference evidence="2" key="1">
    <citation type="journal article" date="2021" name="Proc. Natl. Acad. Sci. U.S.A.">
        <title>Three genomes in the algal genus Volvox reveal the fate of a haploid sex-determining region after a transition to homothallism.</title>
        <authorList>
            <person name="Yamamoto K."/>
            <person name="Hamaji T."/>
            <person name="Kawai-Toyooka H."/>
            <person name="Matsuzaki R."/>
            <person name="Takahashi F."/>
            <person name="Nishimura Y."/>
            <person name="Kawachi M."/>
            <person name="Noguchi H."/>
            <person name="Minakuchi Y."/>
            <person name="Umen J.G."/>
            <person name="Toyoda A."/>
            <person name="Nozaki H."/>
        </authorList>
    </citation>
    <scope>NUCLEOTIDE SEQUENCE</scope>
    <source>
        <strain evidence="2">NIES-3785</strain>
    </source>
</reference>
<sequence length="268" mass="28896">MTGRALLYCFVSHSLAGRRNCMHAIFKNLHFCICRLRLIASLLETSSRQITATTTLLTGATTAARSASAPGGCGAASTNGGAPLEPSPLDERLRDEQEALRLNLAALHQREDLLQFAAKEWGKARAIMTGVRVSRKQAGPLQAILFSDTLARIRAFQKAQAQQQRHGPSDVSRQQQYLDSDRDQGTWPPPCPMGPIPARPLPPPPPGDSTAAQRHTAAAADAAGFRPRQQPPSPSPSPGSDLRDQKRTSLPPPSTKLREQLAPKPRSG</sequence>
<protein>
    <submittedName>
        <fullName evidence="2">Uncharacterized protein</fullName>
    </submittedName>
</protein>